<evidence type="ECO:0000313" key="2">
    <source>
        <dbReference type="Proteomes" id="UP000027265"/>
    </source>
</evidence>
<keyword evidence="2" id="KW-1185">Reference proteome</keyword>
<feature type="non-terminal residue" evidence="1">
    <location>
        <position position="1"/>
    </location>
</feature>
<feature type="non-terminal residue" evidence="1">
    <location>
        <position position="52"/>
    </location>
</feature>
<evidence type="ECO:0000313" key="1">
    <source>
        <dbReference type="EMBL" id="KDQ57560.1"/>
    </source>
</evidence>
<protein>
    <submittedName>
        <fullName evidence="1">Uncharacterized protein</fullName>
    </submittedName>
</protein>
<dbReference type="HOGENOM" id="CLU_200686_0_0_1"/>
<organism evidence="1 2">
    <name type="scientific">Jaapia argillacea MUCL 33604</name>
    <dbReference type="NCBI Taxonomy" id="933084"/>
    <lineage>
        <taxon>Eukaryota</taxon>
        <taxon>Fungi</taxon>
        <taxon>Dikarya</taxon>
        <taxon>Basidiomycota</taxon>
        <taxon>Agaricomycotina</taxon>
        <taxon>Agaricomycetes</taxon>
        <taxon>Agaricomycetidae</taxon>
        <taxon>Jaapiales</taxon>
        <taxon>Jaapiaceae</taxon>
        <taxon>Jaapia</taxon>
    </lineage>
</organism>
<dbReference type="InParanoid" id="A0A067PUL4"/>
<dbReference type="STRING" id="933084.A0A067PUL4"/>
<sequence length="52" mass="5725">ELYDSGSTCHISPYHNNFENFVKIPPKPFTATNKQSFDAVGLGELVLDVLNG</sequence>
<gene>
    <name evidence="1" type="ORF">JAAARDRAFT_93236</name>
</gene>
<dbReference type="OrthoDB" id="3251181at2759"/>
<accession>A0A067PUL4</accession>
<reference evidence="2" key="1">
    <citation type="journal article" date="2014" name="Proc. Natl. Acad. Sci. U.S.A.">
        <title>Extensive sampling of basidiomycete genomes demonstrates inadequacy of the white-rot/brown-rot paradigm for wood decay fungi.</title>
        <authorList>
            <person name="Riley R."/>
            <person name="Salamov A.A."/>
            <person name="Brown D.W."/>
            <person name="Nagy L.G."/>
            <person name="Floudas D."/>
            <person name="Held B.W."/>
            <person name="Levasseur A."/>
            <person name="Lombard V."/>
            <person name="Morin E."/>
            <person name="Otillar R."/>
            <person name="Lindquist E.A."/>
            <person name="Sun H."/>
            <person name="LaButti K.M."/>
            <person name="Schmutz J."/>
            <person name="Jabbour D."/>
            <person name="Luo H."/>
            <person name="Baker S.E."/>
            <person name="Pisabarro A.G."/>
            <person name="Walton J.D."/>
            <person name="Blanchette R.A."/>
            <person name="Henrissat B."/>
            <person name="Martin F."/>
            <person name="Cullen D."/>
            <person name="Hibbett D.S."/>
            <person name="Grigoriev I.V."/>
        </authorList>
    </citation>
    <scope>NUCLEOTIDE SEQUENCE [LARGE SCALE GENOMIC DNA]</scope>
    <source>
        <strain evidence="2">MUCL 33604</strain>
    </source>
</reference>
<name>A0A067PUL4_9AGAM</name>
<proteinExistence type="predicted"/>
<dbReference type="EMBL" id="KL197719">
    <property type="protein sequence ID" value="KDQ57560.1"/>
    <property type="molecule type" value="Genomic_DNA"/>
</dbReference>
<dbReference type="AlphaFoldDB" id="A0A067PUL4"/>
<dbReference type="Proteomes" id="UP000027265">
    <property type="component" value="Unassembled WGS sequence"/>
</dbReference>